<organism evidence="1 2">
    <name type="scientific">Populus tomentosa</name>
    <name type="common">Chinese white poplar</name>
    <dbReference type="NCBI Taxonomy" id="118781"/>
    <lineage>
        <taxon>Eukaryota</taxon>
        <taxon>Viridiplantae</taxon>
        <taxon>Streptophyta</taxon>
        <taxon>Embryophyta</taxon>
        <taxon>Tracheophyta</taxon>
        <taxon>Spermatophyta</taxon>
        <taxon>Magnoliopsida</taxon>
        <taxon>eudicotyledons</taxon>
        <taxon>Gunneridae</taxon>
        <taxon>Pentapetalae</taxon>
        <taxon>rosids</taxon>
        <taxon>fabids</taxon>
        <taxon>Malpighiales</taxon>
        <taxon>Salicaceae</taxon>
        <taxon>Saliceae</taxon>
        <taxon>Populus</taxon>
    </lineage>
</organism>
<dbReference type="AlphaFoldDB" id="A0A8X7Y7B5"/>
<name>A0A8X7Y7B5_POPTO</name>
<dbReference type="EMBL" id="JAAWWB010000030">
    <property type="protein sequence ID" value="KAG6745781.1"/>
    <property type="molecule type" value="Genomic_DNA"/>
</dbReference>
<reference evidence="1" key="1">
    <citation type="journal article" date="2020" name="bioRxiv">
        <title>Hybrid origin of Populus tomentosa Carr. identified through genome sequencing and phylogenomic analysis.</title>
        <authorList>
            <person name="An X."/>
            <person name="Gao K."/>
            <person name="Chen Z."/>
            <person name="Li J."/>
            <person name="Yang X."/>
            <person name="Yang X."/>
            <person name="Zhou J."/>
            <person name="Guo T."/>
            <person name="Zhao T."/>
            <person name="Huang S."/>
            <person name="Miao D."/>
            <person name="Khan W.U."/>
            <person name="Rao P."/>
            <person name="Ye M."/>
            <person name="Lei B."/>
            <person name="Liao W."/>
            <person name="Wang J."/>
            <person name="Ji L."/>
            <person name="Li Y."/>
            <person name="Guo B."/>
            <person name="Mustafa N.S."/>
            <person name="Li S."/>
            <person name="Yun Q."/>
            <person name="Keller S.R."/>
            <person name="Mao J."/>
            <person name="Zhang R."/>
            <person name="Strauss S.H."/>
        </authorList>
    </citation>
    <scope>NUCLEOTIDE SEQUENCE</scope>
    <source>
        <strain evidence="1">GM15</strain>
        <tissue evidence="1">Leaf</tissue>
    </source>
</reference>
<dbReference type="OrthoDB" id="995632at2759"/>
<accession>A0A8X7Y7B5</accession>
<evidence type="ECO:0000313" key="2">
    <source>
        <dbReference type="Proteomes" id="UP000886885"/>
    </source>
</evidence>
<gene>
    <name evidence="1" type="ORF">POTOM_050288</name>
</gene>
<keyword evidence="2" id="KW-1185">Reference proteome</keyword>
<proteinExistence type="predicted"/>
<comment type="caution">
    <text evidence="1">The sequence shown here is derived from an EMBL/GenBank/DDBJ whole genome shotgun (WGS) entry which is preliminary data.</text>
</comment>
<dbReference type="Proteomes" id="UP000886885">
    <property type="component" value="Chromosome 15D"/>
</dbReference>
<sequence>MSFPVYHTTNEGFHNATKFRSIVLVYGTTYASKLTFSHRKEAEQDVEKFAHECIKEKLKVEDSSHYLQGSKTLQVYFARICINRTWNFPSTRPLKQKTCDQSVSLNCFFMEVARSRIEPEKLARQTAIQTLLGCEAHSGVLRRIMNSKVKLCRENVKAPSCEQNNSSDV</sequence>
<protein>
    <submittedName>
        <fullName evidence="1">Uncharacterized protein</fullName>
    </submittedName>
</protein>
<evidence type="ECO:0000313" key="1">
    <source>
        <dbReference type="EMBL" id="KAG6745781.1"/>
    </source>
</evidence>